<dbReference type="PATRIC" id="fig|512763.3.peg.2155"/>
<evidence type="ECO:0000256" key="3">
    <source>
        <dbReference type="ARBA" id="ARBA00022449"/>
    </source>
</evidence>
<keyword evidence="4" id="KW-1003">Cell membrane</keyword>
<proteinExistence type="predicted"/>
<dbReference type="STRING" id="512763.DC20_09770"/>
<comment type="subcellular location">
    <subcellularLocation>
        <location evidence="1">Cell membrane</location>
        <topology evidence="1">Multi-pass membrane protein</topology>
    </subcellularLocation>
</comment>
<reference evidence="11 12" key="1">
    <citation type="submission" date="2015-08" db="EMBL/GenBank/DDBJ databases">
        <title>Complete genome sequence of Rufibacter tibetensis strain 1351t, a radiation-resistant bacterium from tibet plateau.</title>
        <authorList>
            <person name="Dai J."/>
        </authorList>
    </citation>
    <scope>NUCLEOTIDE SEQUENCE [LARGE SCALE GENOMIC DNA]</scope>
    <source>
        <strain evidence="11 12">1351</strain>
    </source>
</reference>
<feature type="transmembrane region" description="Helical" evidence="9">
    <location>
        <begin position="34"/>
        <end position="55"/>
    </location>
</feature>
<evidence type="ECO:0000256" key="1">
    <source>
        <dbReference type="ARBA" id="ARBA00004651"/>
    </source>
</evidence>
<dbReference type="Pfam" id="PF00999">
    <property type="entry name" value="Na_H_Exchanger"/>
    <property type="match status" value="1"/>
</dbReference>
<accession>A0A0P0C2K1</accession>
<evidence type="ECO:0000256" key="6">
    <source>
        <dbReference type="ARBA" id="ARBA00022989"/>
    </source>
</evidence>
<gene>
    <name evidence="11" type="ORF">DC20_09770</name>
</gene>
<evidence type="ECO:0000313" key="12">
    <source>
        <dbReference type="Proteomes" id="UP000061382"/>
    </source>
</evidence>
<feature type="transmembrane region" description="Helical" evidence="9">
    <location>
        <begin position="123"/>
        <end position="141"/>
    </location>
</feature>
<evidence type="ECO:0000256" key="5">
    <source>
        <dbReference type="ARBA" id="ARBA00022692"/>
    </source>
</evidence>
<keyword evidence="5 9" id="KW-0812">Transmembrane</keyword>
<keyword evidence="3" id="KW-0050">Antiport</keyword>
<feature type="transmembrane region" description="Helical" evidence="9">
    <location>
        <begin position="95"/>
        <end position="117"/>
    </location>
</feature>
<dbReference type="GO" id="GO:1902600">
    <property type="term" value="P:proton transmembrane transport"/>
    <property type="evidence" value="ECO:0007669"/>
    <property type="project" value="InterPro"/>
</dbReference>
<dbReference type="PANTHER" id="PTHR32507:SF0">
    <property type="entry name" value="NA(+)_H(+) ANTIPORTER 2-RELATED"/>
    <property type="match status" value="1"/>
</dbReference>
<feature type="transmembrane region" description="Helical" evidence="9">
    <location>
        <begin position="237"/>
        <end position="258"/>
    </location>
</feature>
<evidence type="ECO:0000256" key="8">
    <source>
        <dbReference type="ARBA" id="ARBA00023136"/>
    </source>
</evidence>
<sequence>MVLDSYTFLIVLSSLIVLSYVFDIVARRSKIPSVILLLTTGIFLQVAATYFNVALPGMRSILELFGIIGLILIVLEGALDLELKREKLPLIRKTLITATLTLLITAALIAWFVNFWLNVPYQIAIVNAIPLAVISSAIAIPSVTNLTPEKREFIVYEATFSDIIGIIAFNFAVQNERVGVGSFVALAVDLVSILLISVVCCLILLFFVDKIKSHIKFFLIIAILILLYSIGKKLHLSSLLMVLCFGLMLNNAALFIKDRLGKYISLRSLQSEIVQLKQINGESAFVIRTFFFLLFGFSIDLQELYQLDIWVLGFTIFSIILLVRYAYLQYIAKVPLIPELFIAPRGLITILLFYSIPSQYVIEGMNESVLFFVVLLSSLLMMLGLMLTRNNVNDIPNY</sequence>
<feature type="transmembrane region" description="Helical" evidence="9">
    <location>
        <begin position="309"/>
        <end position="328"/>
    </location>
</feature>
<evidence type="ECO:0000256" key="7">
    <source>
        <dbReference type="ARBA" id="ARBA00023065"/>
    </source>
</evidence>
<keyword evidence="12" id="KW-1185">Reference proteome</keyword>
<evidence type="ECO:0000256" key="9">
    <source>
        <dbReference type="SAM" id="Phobius"/>
    </source>
</evidence>
<dbReference type="InterPro" id="IPR006153">
    <property type="entry name" value="Cation/H_exchanger_TM"/>
</dbReference>
<feature type="transmembrane region" description="Helical" evidence="9">
    <location>
        <begin position="369"/>
        <end position="388"/>
    </location>
</feature>
<dbReference type="EMBL" id="CP012643">
    <property type="protein sequence ID" value="ALI99212.1"/>
    <property type="molecule type" value="Genomic_DNA"/>
</dbReference>
<dbReference type="Gene3D" id="1.20.1530.20">
    <property type="match status" value="1"/>
</dbReference>
<dbReference type="GO" id="GO:0015297">
    <property type="term" value="F:antiporter activity"/>
    <property type="evidence" value="ECO:0007669"/>
    <property type="project" value="UniProtKB-KW"/>
</dbReference>
<dbReference type="InterPro" id="IPR038770">
    <property type="entry name" value="Na+/solute_symporter_sf"/>
</dbReference>
<feature type="domain" description="Cation/H+ exchanger transmembrane" evidence="10">
    <location>
        <begin position="17"/>
        <end position="380"/>
    </location>
</feature>
<organism evidence="11 12">
    <name type="scientific">Rufibacter tibetensis</name>
    <dbReference type="NCBI Taxonomy" id="512763"/>
    <lineage>
        <taxon>Bacteria</taxon>
        <taxon>Pseudomonadati</taxon>
        <taxon>Bacteroidota</taxon>
        <taxon>Cytophagia</taxon>
        <taxon>Cytophagales</taxon>
        <taxon>Hymenobacteraceae</taxon>
        <taxon>Rufibacter</taxon>
    </lineage>
</organism>
<feature type="transmembrane region" description="Helical" evidence="9">
    <location>
        <begin position="184"/>
        <end position="208"/>
    </location>
</feature>
<feature type="transmembrane region" description="Helical" evidence="9">
    <location>
        <begin position="340"/>
        <end position="357"/>
    </location>
</feature>
<name>A0A0P0C2K1_9BACT</name>
<dbReference type="OrthoDB" id="643057at2"/>
<evidence type="ECO:0000256" key="4">
    <source>
        <dbReference type="ARBA" id="ARBA00022475"/>
    </source>
</evidence>
<dbReference type="GO" id="GO:0005886">
    <property type="term" value="C:plasma membrane"/>
    <property type="evidence" value="ECO:0007669"/>
    <property type="project" value="UniProtKB-SubCell"/>
</dbReference>
<feature type="transmembrane region" description="Helical" evidence="9">
    <location>
        <begin position="215"/>
        <end position="231"/>
    </location>
</feature>
<evidence type="ECO:0000256" key="2">
    <source>
        <dbReference type="ARBA" id="ARBA00022448"/>
    </source>
</evidence>
<keyword evidence="7" id="KW-0406">Ion transport</keyword>
<evidence type="ECO:0000259" key="10">
    <source>
        <dbReference type="Pfam" id="PF00999"/>
    </source>
</evidence>
<feature type="transmembrane region" description="Helical" evidence="9">
    <location>
        <begin position="153"/>
        <end position="172"/>
    </location>
</feature>
<feature type="transmembrane region" description="Helical" evidence="9">
    <location>
        <begin position="61"/>
        <end position="83"/>
    </location>
</feature>
<dbReference type="AlphaFoldDB" id="A0A0P0C2K1"/>
<dbReference type="Proteomes" id="UP000061382">
    <property type="component" value="Chromosome"/>
</dbReference>
<keyword evidence="6 9" id="KW-1133">Transmembrane helix</keyword>
<feature type="transmembrane region" description="Helical" evidence="9">
    <location>
        <begin position="279"/>
        <end position="297"/>
    </location>
</feature>
<protein>
    <recommendedName>
        <fullName evidence="10">Cation/H+ exchanger transmembrane domain-containing protein</fullName>
    </recommendedName>
</protein>
<keyword evidence="8 9" id="KW-0472">Membrane</keyword>
<evidence type="ECO:0000313" key="11">
    <source>
        <dbReference type="EMBL" id="ALI99212.1"/>
    </source>
</evidence>
<dbReference type="PANTHER" id="PTHR32507">
    <property type="entry name" value="NA(+)/H(+) ANTIPORTER 1"/>
    <property type="match status" value="1"/>
</dbReference>
<dbReference type="KEGG" id="rti:DC20_09770"/>
<keyword evidence="2" id="KW-0813">Transport</keyword>
<feature type="transmembrane region" description="Helical" evidence="9">
    <location>
        <begin position="6"/>
        <end position="22"/>
    </location>
</feature>